<gene>
    <name evidence="2" type="ORF">PHMEG_00016407</name>
</gene>
<reference evidence="3" key="1">
    <citation type="submission" date="2017-03" db="EMBL/GenBank/DDBJ databases">
        <title>Phytopthora megakarya and P. palmivora, two closely related causual agents of cacao black pod achieved similar genome size and gene model numbers by different mechanisms.</title>
        <authorList>
            <person name="Ali S."/>
            <person name="Shao J."/>
            <person name="Larry D.J."/>
            <person name="Kronmiller B."/>
            <person name="Shen D."/>
            <person name="Strem M.D."/>
            <person name="Melnick R.L."/>
            <person name="Guiltinan M.J."/>
            <person name="Tyler B.M."/>
            <person name="Meinhardt L.W."/>
            <person name="Bailey B.A."/>
        </authorList>
    </citation>
    <scope>NUCLEOTIDE SEQUENCE [LARGE SCALE GENOMIC DNA]</scope>
    <source>
        <strain evidence="3">zdho120</strain>
    </source>
</reference>
<sequence length="146" mass="16084">MQPQAQMLELTADDFAQVRNAQHVPLQHVYNVLTYNMLTCVLAATTIWHFQSNNGNDRPRPRCGRDIQNREAVGSTGKRKRRSEMTTNDQGTDASFADDGADDSVEEEDEDSPEKVVVSVDDEGTQEAEDEDIAPAAADGAEEDTV</sequence>
<evidence type="ECO:0000313" key="3">
    <source>
        <dbReference type="Proteomes" id="UP000198211"/>
    </source>
</evidence>
<dbReference type="Proteomes" id="UP000198211">
    <property type="component" value="Unassembled WGS sequence"/>
</dbReference>
<evidence type="ECO:0000256" key="1">
    <source>
        <dbReference type="SAM" id="MobiDB-lite"/>
    </source>
</evidence>
<feature type="compositionally biased region" description="Acidic residues" evidence="1">
    <location>
        <begin position="99"/>
        <end position="112"/>
    </location>
</feature>
<protein>
    <submittedName>
        <fullName evidence="2">Uncharacterized protein</fullName>
    </submittedName>
</protein>
<keyword evidence="3" id="KW-1185">Reference proteome</keyword>
<proteinExistence type="predicted"/>
<dbReference type="AlphaFoldDB" id="A0A225W1I1"/>
<accession>A0A225W1I1</accession>
<organism evidence="2 3">
    <name type="scientific">Phytophthora megakarya</name>
    <dbReference type="NCBI Taxonomy" id="4795"/>
    <lineage>
        <taxon>Eukaryota</taxon>
        <taxon>Sar</taxon>
        <taxon>Stramenopiles</taxon>
        <taxon>Oomycota</taxon>
        <taxon>Peronosporomycetes</taxon>
        <taxon>Peronosporales</taxon>
        <taxon>Peronosporaceae</taxon>
        <taxon>Phytophthora</taxon>
    </lineage>
</organism>
<feature type="compositionally biased region" description="Basic and acidic residues" evidence="1">
    <location>
        <begin position="57"/>
        <end position="69"/>
    </location>
</feature>
<feature type="compositionally biased region" description="Acidic residues" evidence="1">
    <location>
        <begin position="120"/>
        <end position="133"/>
    </location>
</feature>
<comment type="caution">
    <text evidence="2">The sequence shown here is derived from an EMBL/GenBank/DDBJ whole genome shotgun (WGS) entry which is preliminary data.</text>
</comment>
<name>A0A225W1I1_9STRA</name>
<dbReference type="EMBL" id="NBNE01002366">
    <property type="protein sequence ID" value="OWZ10700.1"/>
    <property type="molecule type" value="Genomic_DNA"/>
</dbReference>
<evidence type="ECO:0000313" key="2">
    <source>
        <dbReference type="EMBL" id="OWZ10700.1"/>
    </source>
</evidence>
<feature type="region of interest" description="Disordered" evidence="1">
    <location>
        <begin position="50"/>
        <end position="146"/>
    </location>
</feature>